<proteinExistence type="predicted"/>
<feature type="non-terminal residue" evidence="1">
    <location>
        <position position="1"/>
    </location>
</feature>
<dbReference type="Gene3D" id="3.40.140.10">
    <property type="entry name" value="Cytidine Deaminase, domain 2"/>
    <property type="match status" value="1"/>
</dbReference>
<dbReference type="InterPro" id="IPR016193">
    <property type="entry name" value="Cytidine_deaminase-like"/>
</dbReference>
<dbReference type="SUPFAM" id="SSF53927">
    <property type="entry name" value="Cytidine deaminase-like"/>
    <property type="match status" value="1"/>
</dbReference>
<name>X1S253_9ZZZZ</name>
<comment type="caution">
    <text evidence="1">The sequence shown here is derived from an EMBL/GenBank/DDBJ whole genome shotgun (WGS) entry which is preliminary data.</text>
</comment>
<protein>
    <submittedName>
        <fullName evidence="1">Uncharacterized protein</fullName>
    </submittedName>
</protein>
<evidence type="ECO:0000313" key="1">
    <source>
        <dbReference type="EMBL" id="GAI69490.1"/>
    </source>
</evidence>
<reference evidence="1" key="1">
    <citation type="journal article" date="2014" name="Front. Microbiol.">
        <title>High frequency of phylogenetically diverse reductive dehalogenase-homologous genes in deep subseafloor sedimentary metagenomes.</title>
        <authorList>
            <person name="Kawai M."/>
            <person name="Futagami T."/>
            <person name="Toyoda A."/>
            <person name="Takaki Y."/>
            <person name="Nishi S."/>
            <person name="Hori S."/>
            <person name="Arai W."/>
            <person name="Tsubouchi T."/>
            <person name="Morono Y."/>
            <person name="Uchiyama I."/>
            <person name="Ito T."/>
            <person name="Fujiyama A."/>
            <person name="Inagaki F."/>
            <person name="Takami H."/>
        </authorList>
    </citation>
    <scope>NUCLEOTIDE SEQUENCE</scope>
    <source>
        <strain evidence="1">Expedition CK06-06</strain>
    </source>
</reference>
<gene>
    <name evidence="1" type="ORF">S06H3_65501</name>
</gene>
<dbReference type="GO" id="GO:0003824">
    <property type="term" value="F:catalytic activity"/>
    <property type="evidence" value="ECO:0007669"/>
    <property type="project" value="InterPro"/>
</dbReference>
<organism evidence="1">
    <name type="scientific">marine sediment metagenome</name>
    <dbReference type="NCBI Taxonomy" id="412755"/>
    <lineage>
        <taxon>unclassified sequences</taxon>
        <taxon>metagenomes</taxon>
        <taxon>ecological metagenomes</taxon>
    </lineage>
</organism>
<sequence length="52" mass="5776">AVNLDNKLGITLIGFARGRRINIYTNDWRVNVSGCQTSTFNKSSADMQTAKQ</sequence>
<dbReference type="AlphaFoldDB" id="X1S253"/>
<accession>X1S253</accession>
<dbReference type="EMBL" id="BARV01044135">
    <property type="protein sequence ID" value="GAI69490.1"/>
    <property type="molecule type" value="Genomic_DNA"/>
</dbReference>